<dbReference type="InterPro" id="IPR001667">
    <property type="entry name" value="DDH_dom"/>
</dbReference>
<evidence type="ECO:0000313" key="4">
    <source>
        <dbReference type="Proteomes" id="UP001144612"/>
    </source>
</evidence>
<dbReference type="Pfam" id="PF02272">
    <property type="entry name" value="DHHA1"/>
    <property type="match status" value="1"/>
</dbReference>
<name>A0ABT4D7H8_9CLOT</name>
<dbReference type="PANTHER" id="PTHR47618">
    <property type="entry name" value="BIFUNCTIONAL OLIGORIBONUCLEASE AND PAP PHOSPHATASE NRNA"/>
    <property type="match status" value="1"/>
</dbReference>
<keyword evidence="4" id="KW-1185">Reference proteome</keyword>
<dbReference type="RefSeq" id="WP_268060667.1">
    <property type="nucleotide sequence ID" value="NZ_JAPQFJ010000005.1"/>
</dbReference>
<sequence length="319" mass="36032">MELNSLVKFIEKSRKIGITCHTSPDGDSLGSLLALYQGLLKLNKEAYIMSKELLPETFEYLPFCQEVKKNIDCVIDDTDTVIVLDCGNVDRINSNIDIENRKYTLINIDHHLSNDMYGDVNYVDVKAAAVAEIIYELFNLMDVDIDKDIAVCLYTSLLTDTGSFRHSNTTYRTHKIAGHLIDTGIDFSQIHRNIFENMKYSRLKLQGKVIEGMYLVLEDRICIMELTKDILEEYDMNKGDTSDIVSIGGKIDTVEVTILLKETEDGVKVSLRSKNIVDVRKIAEKFGGGGHVRAAGFSTNNSFKEIKDILIKDIEKELV</sequence>
<dbReference type="Gene3D" id="3.90.1640.10">
    <property type="entry name" value="inorganic pyrophosphatase (n-terminal core)"/>
    <property type="match status" value="1"/>
</dbReference>
<comment type="caution">
    <text evidence="3">The sequence shown here is derived from an EMBL/GenBank/DDBJ whole genome shotgun (WGS) entry which is preliminary data.</text>
</comment>
<dbReference type="SUPFAM" id="SSF64182">
    <property type="entry name" value="DHH phosphoesterases"/>
    <property type="match status" value="1"/>
</dbReference>
<dbReference type="EMBL" id="JAPQFJ010000005">
    <property type="protein sequence ID" value="MCY6958252.1"/>
    <property type="molecule type" value="Genomic_DNA"/>
</dbReference>
<evidence type="ECO:0000313" key="3">
    <source>
        <dbReference type="EMBL" id="MCY6958252.1"/>
    </source>
</evidence>
<evidence type="ECO:0000259" key="2">
    <source>
        <dbReference type="Pfam" id="PF02272"/>
    </source>
</evidence>
<gene>
    <name evidence="3" type="ORF">OW729_06505</name>
</gene>
<organism evidence="3 4">
    <name type="scientific">Clostridium brassicae</name>
    <dbReference type="NCBI Taxonomy" id="2999072"/>
    <lineage>
        <taxon>Bacteria</taxon>
        <taxon>Bacillati</taxon>
        <taxon>Bacillota</taxon>
        <taxon>Clostridia</taxon>
        <taxon>Eubacteriales</taxon>
        <taxon>Clostridiaceae</taxon>
        <taxon>Clostridium</taxon>
    </lineage>
</organism>
<evidence type="ECO:0000259" key="1">
    <source>
        <dbReference type="Pfam" id="PF01368"/>
    </source>
</evidence>
<dbReference type="InterPro" id="IPR003156">
    <property type="entry name" value="DHHA1_dom"/>
</dbReference>
<proteinExistence type="predicted"/>
<protein>
    <submittedName>
        <fullName evidence="3">Bifunctional oligoribonuclease/PAP phosphatase NrnA</fullName>
    </submittedName>
</protein>
<dbReference type="Gene3D" id="3.10.310.30">
    <property type="match status" value="1"/>
</dbReference>
<dbReference type="Proteomes" id="UP001144612">
    <property type="component" value="Unassembled WGS sequence"/>
</dbReference>
<feature type="domain" description="DHHA1" evidence="2">
    <location>
        <begin position="233"/>
        <end position="311"/>
    </location>
</feature>
<feature type="domain" description="DDH" evidence="1">
    <location>
        <begin position="15"/>
        <end position="155"/>
    </location>
</feature>
<dbReference type="InterPro" id="IPR051319">
    <property type="entry name" value="Oligoribo/pAp-PDE_c-di-AMP_PDE"/>
</dbReference>
<dbReference type="InterPro" id="IPR038763">
    <property type="entry name" value="DHH_sf"/>
</dbReference>
<dbReference type="PANTHER" id="PTHR47618:SF1">
    <property type="entry name" value="BIFUNCTIONAL OLIGORIBONUCLEASE AND PAP PHOSPHATASE NRNA"/>
    <property type="match status" value="1"/>
</dbReference>
<accession>A0ABT4D7H8</accession>
<reference evidence="3" key="1">
    <citation type="submission" date="2022-12" db="EMBL/GenBank/DDBJ databases">
        <title>Clostridium sp. nov., isolated from industrial wastewater.</title>
        <authorList>
            <person name="Jiayan W."/>
        </authorList>
    </citation>
    <scope>NUCLEOTIDE SEQUENCE</scope>
    <source>
        <strain evidence="3">ZC22-4</strain>
    </source>
</reference>
<dbReference type="Pfam" id="PF01368">
    <property type="entry name" value="DHH"/>
    <property type="match status" value="1"/>
</dbReference>